<sequence length="43" mass="4320">MPPLERAAPPASGVPDSAVENGGNSHRQELEIILSGLPAGAGR</sequence>
<reference evidence="3" key="1">
    <citation type="journal article" date="2019" name="Int. J. Syst. Evol. Microbiol.">
        <title>The Global Catalogue of Microorganisms (GCM) 10K type strain sequencing project: providing services to taxonomists for standard genome sequencing and annotation.</title>
        <authorList>
            <consortium name="The Broad Institute Genomics Platform"/>
            <consortium name="The Broad Institute Genome Sequencing Center for Infectious Disease"/>
            <person name="Wu L."/>
            <person name="Ma J."/>
        </authorList>
    </citation>
    <scope>NUCLEOTIDE SEQUENCE [LARGE SCALE GENOMIC DNA]</scope>
    <source>
        <strain evidence="3">JCM 12607</strain>
    </source>
</reference>
<gene>
    <name evidence="2" type="ORF">ACFQ2K_44150</name>
</gene>
<evidence type="ECO:0000313" key="2">
    <source>
        <dbReference type="EMBL" id="MFD0628584.1"/>
    </source>
</evidence>
<dbReference type="EMBL" id="JBHTGL010000008">
    <property type="protein sequence ID" value="MFD0628584.1"/>
    <property type="molecule type" value="Genomic_DNA"/>
</dbReference>
<name>A0ABW2X4H6_9ACTN</name>
<comment type="caution">
    <text evidence="2">The sequence shown here is derived from an EMBL/GenBank/DDBJ whole genome shotgun (WGS) entry which is preliminary data.</text>
</comment>
<evidence type="ECO:0000256" key="1">
    <source>
        <dbReference type="SAM" id="MobiDB-lite"/>
    </source>
</evidence>
<keyword evidence="3" id="KW-1185">Reference proteome</keyword>
<organism evidence="2 3">
    <name type="scientific">Streptomyces sanglieri</name>
    <dbReference type="NCBI Taxonomy" id="193460"/>
    <lineage>
        <taxon>Bacteria</taxon>
        <taxon>Bacillati</taxon>
        <taxon>Actinomycetota</taxon>
        <taxon>Actinomycetes</taxon>
        <taxon>Kitasatosporales</taxon>
        <taxon>Streptomycetaceae</taxon>
        <taxon>Streptomyces</taxon>
    </lineage>
</organism>
<evidence type="ECO:0000313" key="3">
    <source>
        <dbReference type="Proteomes" id="UP001596915"/>
    </source>
</evidence>
<accession>A0ABW2X4H6</accession>
<protein>
    <submittedName>
        <fullName evidence="2">Uncharacterized protein</fullName>
    </submittedName>
</protein>
<proteinExistence type="predicted"/>
<feature type="region of interest" description="Disordered" evidence="1">
    <location>
        <begin position="1"/>
        <end position="43"/>
    </location>
</feature>
<dbReference type="Proteomes" id="UP001596915">
    <property type="component" value="Unassembled WGS sequence"/>
</dbReference>